<gene>
    <name evidence="20" type="ORF">ACHHYP_11689</name>
</gene>
<name>A0A1V9YIL7_ACHHY</name>
<keyword evidence="14" id="KW-0239">DNA-directed DNA polymerase</keyword>
<evidence type="ECO:0000256" key="15">
    <source>
        <dbReference type="ARBA" id="ARBA00023113"/>
    </source>
</evidence>
<evidence type="ECO:0000256" key="9">
    <source>
        <dbReference type="ARBA" id="ARBA00022801"/>
    </source>
</evidence>
<evidence type="ECO:0000256" key="1">
    <source>
        <dbReference type="ARBA" id="ARBA00002180"/>
    </source>
</evidence>
<evidence type="ECO:0000256" key="6">
    <source>
        <dbReference type="ARBA" id="ARBA00022741"/>
    </source>
</evidence>
<dbReference type="GO" id="GO:0003964">
    <property type="term" value="F:RNA-directed DNA polymerase activity"/>
    <property type="evidence" value="ECO:0007669"/>
    <property type="project" value="UniProtKB-KW"/>
</dbReference>
<dbReference type="GO" id="GO:0003676">
    <property type="term" value="F:nucleic acid binding"/>
    <property type="evidence" value="ECO:0007669"/>
    <property type="project" value="InterPro"/>
</dbReference>
<dbReference type="InterPro" id="IPR036397">
    <property type="entry name" value="RNaseH_sf"/>
</dbReference>
<dbReference type="GO" id="GO:0005524">
    <property type="term" value="F:ATP binding"/>
    <property type="evidence" value="ECO:0007669"/>
    <property type="project" value="UniProtKB-KW"/>
</dbReference>
<evidence type="ECO:0000256" key="11">
    <source>
        <dbReference type="ARBA" id="ARBA00022842"/>
    </source>
</evidence>
<organism evidence="20 21">
    <name type="scientific">Achlya hypogyna</name>
    <name type="common">Oomycete</name>
    <name type="synonym">Protoachlya hypogyna</name>
    <dbReference type="NCBI Taxonomy" id="1202772"/>
    <lineage>
        <taxon>Eukaryota</taxon>
        <taxon>Sar</taxon>
        <taxon>Stramenopiles</taxon>
        <taxon>Oomycota</taxon>
        <taxon>Saprolegniomycetes</taxon>
        <taxon>Saprolegniales</taxon>
        <taxon>Achlyaceae</taxon>
        <taxon>Achlya</taxon>
    </lineage>
</organism>
<evidence type="ECO:0000313" key="21">
    <source>
        <dbReference type="Proteomes" id="UP000243579"/>
    </source>
</evidence>
<evidence type="ECO:0000256" key="14">
    <source>
        <dbReference type="ARBA" id="ARBA00022932"/>
    </source>
</evidence>
<keyword evidence="21" id="KW-1185">Reference proteome</keyword>
<dbReference type="GO" id="GO:0006310">
    <property type="term" value="P:DNA recombination"/>
    <property type="evidence" value="ECO:0007669"/>
    <property type="project" value="UniProtKB-KW"/>
</dbReference>
<dbReference type="PANTHER" id="PTHR42648:SF11">
    <property type="entry name" value="TRANSPOSON TY4-P GAG-POL POLYPROTEIN"/>
    <property type="match status" value="1"/>
</dbReference>
<dbReference type="Proteomes" id="UP000243579">
    <property type="component" value="Unassembled WGS sequence"/>
</dbReference>
<evidence type="ECO:0000256" key="18">
    <source>
        <dbReference type="SAM" id="MobiDB-lite"/>
    </source>
</evidence>
<keyword evidence="12" id="KW-0229">DNA integration</keyword>
<feature type="region of interest" description="Disordered" evidence="18">
    <location>
        <begin position="658"/>
        <end position="686"/>
    </location>
</feature>
<sequence length="1773" mass="195208">MSPREGIAIALLIAGRHQHGITASVASKSEPDNPGALAPESGHDANGQPRTGVRQPAEKHAAAEEIRPAKIVTAAASRDADQKNIWLLTLTYQRSCGWTAKIEPSLKSDSIRSPRFPASTIDKASAKATQQIEAPAQTQCMSTEGQEYSLETPQQARERVRERLNTKRELKSGRARTRSLDLEEKTELHRIQIATSAPDPSGTSTKRKPAAQPSYARRGSLRETMVNPSTVTPSGAPQTPPYTAPNSPATDTASQLRELEQRMQQMFDAQLSRQKASFDAYVQQQEQRHTEEMHRTTEALRTAVNRATMAQDAVERSQKETQDAINAANTARAAATAAQQAATAAQTHRPSIPTPAWGTWNAPIPPQPSPTTPAPAYTPTTAPIGPRGPDLKRFKVEKFTGAEIYPGLGCNFGRWFQTFNEAVERDVAFYGSTWTEPHCYHALKASLGSAVLLLVNTHEPAWRQASSNYGYQQLAEHLLKAYSTHMTHEALMAKLQEPKRRQHTWLEHVQFMRHVQAEVGATNQLILDIFCRHACPELSRHLITHVADRNKNDPATLDSAVAALTALTGTGSNYTRNKHNNQGRAMAAIIPNDNHQQGGGRNNGRNGGRGGGRGGRGGRNNGGGPRQNDGEMRCAACKQTGHRWAQCPLFTEFANTRGTAHAAAAQPETPAPQPAASQQPATPVTTNQVTARTLEDRINYMGLVVADDDNTAPASGTANVATTSDPSTTWLLDSGCTHHLVTDPSVLRNPVPSDLRISVANKQQTMAQLKGSLVLNLHDTGHTLTIREAHYVPDLTYNLISASELDDKGFHLSISKGRCDIFSGPRHVTTSIKKGKLWPLQCTAQHVPAVTSAVTGTPTVPEDPGVTSMLAHQPQGTLQEWHIRLGHINKQAILRMAEQAPSNQMQVTRAARDLAEPCLDCAVGKQGRSKQPRTDTSTSAPTDEIGAVISSDCVGKLSPPDRFGNRYFVNYVDHGSGYTAVYPIKKKSHQERTAMAFISMFERQFNVKVKTFRSDRGGEYRSETFQSYLAQHGITHQLTERHTSASNGKSERMHRTLLNGARAMLFGTDLPSSFWSYALKYQAYLRNRVPSKANAKYKAPIEILTGHVPPVDHVLAFGSVCTVHVPPQSKGIVRRAEVGRILGINLATKAYDVWVPRTARVITSKDIQNISAPRSPNKVFAETLTNSFQRLTIKTTHNQLAKVTEHHKAKTPALRRSDRLQHLVPAAEGDAQAMMVTTVNEPRNPSEALNGPQAKEWQTAMQSEIDNLIQNGTWELVAKPTDTNIVGHKWVYKVKFDSNGEVERFKARLVAQGFSQRYGVDFTETFSPVIRQPSVRILLVIATHLDVPVLHLDVPQAYVKADLDTTVYMSLPALIPGDPATQALLLRKSLYGLKQSGRMWHEDINATLIALGYNKSQPDPCLFYKWTSGGLTMIGLYVDDIIALTQDKLYLQSTIKALEDKYQVKTLGHVSRCLGINVHRSTSGMFLEQTALVDELLTKHKMADCHPQSTPIAVEHHLFEDGGPSDVTSSEMREIVGSLLWLASCTRPDIAFATNLMARFLNSPNEHHGRQIRRMLRYLKATRTYGLQLAPHRDRGITMDIYSDADWAGDRATRRSTSGCLIEICGAPIHWYAKQQASVALSTMEAEYVAASVATQEAIWLSQLMQELRLTDAGDPVNLWCDNQSALKSMSNQATTNRSKHIDIRYHFVREAIQAGSIVASYCQSDEMPADGLTKVLSAECLERARVQLHVYAADESKVMKELAAKVQLEGEC</sequence>
<dbReference type="InterPro" id="IPR013103">
    <property type="entry name" value="RVT_2"/>
</dbReference>
<keyword evidence="14" id="KW-0808">Transferase</keyword>
<dbReference type="SUPFAM" id="SSF56672">
    <property type="entry name" value="DNA/RNA polymerases"/>
    <property type="match status" value="1"/>
</dbReference>
<keyword evidence="3" id="KW-0645">Protease</keyword>
<dbReference type="Pfam" id="PF25597">
    <property type="entry name" value="SH3_retrovirus"/>
    <property type="match status" value="1"/>
</dbReference>
<dbReference type="EMBL" id="JNBR01001653">
    <property type="protein sequence ID" value="OQR85565.1"/>
    <property type="molecule type" value="Genomic_DNA"/>
</dbReference>
<evidence type="ECO:0000256" key="12">
    <source>
        <dbReference type="ARBA" id="ARBA00022908"/>
    </source>
</evidence>
<protein>
    <submittedName>
        <fullName evidence="20">RNA-dependent DNA polymerase</fullName>
    </submittedName>
</protein>
<dbReference type="GO" id="GO:0015074">
    <property type="term" value="P:DNA integration"/>
    <property type="evidence" value="ECO:0007669"/>
    <property type="project" value="UniProtKB-KW"/>
</dbReference>
<feature type="domain" description="Integrase catalytic" evidence="19">
    <location>
        <begin position="937"/>
        <end position="1108"/>
    </location>
</feature>
<keyword evidence="4" id="KW-0540">Nuclease</keyword>
<feature type="compositionally biased region" description="Low complexity" evidence="18">
    <location>
        <begin position="660"/>
        <end position="686"/>
    </location>
</feature>
<keyword evidence="17" id="KW-0511">Multifunctional enzyme</keyword>
<dbReference type="CDD" id="cd09272">
    <property type="entry name" value="RNase_HI_RT_Ty1"/>
    <property type="match status" value="1"/>
</dbReference>
<evidence type="ECO:0000256" key="2">
    <source>
        <dbReference type="ARBA" id="ARBA00022612"/>
    </source>
</evidence>
<keyword evidence="13" id="KW-0695">RNA-directed DNA polymerase</keyword>
<feature type="region of interest" description="Disordered" evidence="18">
    <location>
        <begin position="132"/>
        <end position="253"/>
    </location>
</feature>
<evidence type="ECO:0000256" key="10">
    <source>
        <dbReference type="ARBA" id="ARBA00022840"/>
    </source>
</evidence>
<dbReference type="OrthoDB" id="123918at2759"/>
<feature type="region of interest" description="Disordered" evidence="18">
    <location>
        <begin position="924"/>
        <end position="943"/>
    </location>
</feature>
<keyword evidence="15" id="KW-0917">Virion maturation</keyword>
<dbReference type="InterPro" id="IPR036875">
    <property type="entry name" value="Znf_CCHC_sf"/>
</dbReference>
<dbReference type="Pfam" id="PF00665">
    <property type="entry name" value="rve"/>
    <property type="match status" value="1"/>
</dbReference>
<dbReference type="InterPro" id="IPR001584">
    <property type="entry name" value="Integrase_cat-core"/>
</dbReference>
<dbReference type="InterPro" id="IPR054722">
    <property type="entry name" value="PolX-like_BBD"/>
</dbReference>
<keyword evidence="6" id="KW-0547">Nucleotide-binding</keyword>
<keyword evidence="7" id="KW-0064">Aspartyl protease</keyword>
<dbReference type="GO" id="GO:0006508">
    <property type="term" value="P:proteolysis"/>
    <property type="evidence" value="ECO:0007669"/>
    <property type="project" value="UniProtKB-KW"/>
</dbReference>
<feature type="compositionally biased region" description="Gly residues" evidence="18">
    <location>
        <begin position="597"/>
        <end position="625"/>
    </location>
</feature>
<dbReference type="GO" id="GO:0008270">
    <property type="term" value="F:zinc ion binding"/>
    <property type="evidence" value="ECO:0007669"/>
    <property type="project" value="InterPro"/>
</dbReference>
<feature type="compositionally biased region" description="Polar residues" evidence="18">
    <location>
        <begin position="244"/>
        <end position="253"/>
    </location>
</feature>
<dbReference type="GO" id="GO:0003887">
    <property type="term" value="F:DNA-directed DNA polymerase activity"/>
    <property type="evidence" value="ECO:0007669"/>
    <property type="project" value="UniProtKB-KW"/>
</dbReference>
<keyword evidence="14" id="KW-0548">Nucleotidyltransferase</keyword>
<feature type="region of interest" description="Disordered" evidence="18">
    <location>
        <begin position="22"/>
        <end position="64"/>
    </location>
</feature>
<accession>A0A1V9YIL7</accession>
<feature type="compositionally biased region" description="Basic and acidic residues" evidence="18">
    <location>
        <begin position="156"/>
        <end position="190"/>
    </location>
</feature>
<comment type="caution">
    <text evidence="20">The sequence shown here is derived from an EMBL/GenBank/DDBJ whole genome shotgun (WGS) entry which is preliminary data.</text>
</comment>
<evidence type="ECO:0000256" key="3">
    <source>
        <dbReference type="ARBA" id="ARBA00022670"/>
    </source>
</evidence>
<proteinExistence type="predicted"/>
<dbReference type="SUPFAM" id="SSF57756">
    <property type="entry name" value="Retrovirus zinc finger-like domains"/>
    <property type="match status" value="1"/>
</dbReference>
<keyword evidence="9" id="KW-0378">Hydrolase</keyword>
<dbReference type="InterPro" id="IPR039537">
    <property type="entry name" value="Retrotran_Ty1/copia-like"/>
</dbReference>
<evidence type="ECO:0000256" key="5">
    <source>
        <dbReference type="ARBA" id="ARBA00022723"/>
    </source>
</evidence>
<evidence type="ECO:0000256" key="17">
    <source>
        <dbReference type="ARBA" id="ARBA00023268"/>
    </source>
</evidence>
<keyword evidence="8" id="KW-0255">Endonuclease</keyword>
<dbReference type="STRING" id="1202772.A0A1V9YIL7"/>
<dbReference type="InterPro" id="IPR057670">
    <property type="entry name" value="SH3_retrovirus"/>
</dbReference>
<keyword evidence="10" id="KW-0067">ATP-binding</keyword>
<evidence type="ECO:0000313" key="20">
    <source>
        <dbReference type="EMBL" id="OQR85565.1"/>
    </source>
</evidence>
<feature type="compositionally biased region" description="Polar residues" evidence="18">
    <location>
        <begin position="226"/>
        <end position="237"/>
    </location>
</feature>
<keyword evidence="2" id="KW-1188">Viral release from host cell</keyword>
<evidence type="ECO:0000256" key="8">
    <source>
        <dbReference type="ARBA" id="ARBA00022759"/>
    </source>
</evidence>
<dbReference type="PROSITE" id="PS50994">
    <property type="entry name" value="INTEGRASE"/>
    <property type="match status" value="1"/>
</dbReference>
<evidence type="ECO:0000256" key="16">
    <source>
        <dbReference type="ARBA" id="ARBA00023172"/>
    </source>
</evidence>
<dbReference type="SUPFAM" id="SSF53098">
    <property type="entry name" value="Ribonuclease H-like"/>
    <property type="match status" value="1"/>
</dbReference>
<evidence type="ECO:0000256" key="4">
    <source>
        <dbReference type="ARBA" id="ARBA00022722"/>
    </source>
</evidence>
<dbReference type="Pfam" id="PF22936">
    <property type="entry name" value="Pol_BBD"/>
    <property type="match status" value="1"/>
</dbReference>
<comment type="function">
    <text evidence="1">The aspartyl protease (PR) mediates the proteolytic cleavages of the Gag and Gag-Pol polyproteins after assembly of the VLP.</text>
</comment>
<feature type="region of interest" description="Disordered" evidence="18">
    <location>
        <begin position="592"/>
        <end position="631"/>
    </location>
</feature>
<feature type="compositionally biased region" description="Low complexity" evidence="18">
    <location>
        <begin position="374"/>
        <end position="383"/>
    </location>
</feature>
<keyword evidence="16" id="KW-0233">DNA recombination</keyword>
<evidence type="ECO:0000259" key="19">
    <source>
        <dbReference type="PROSITE" id="PS50994"/>
    </source>
</evidence>
<dbReference type="PANTHER" id="PTHR42648">
    <property type="entry name" value="TRANSPOSASE, PUTATIVE-RELATED"/>
    <property type="match status" value="1"/>
</dbReference>
<reference evidence="20 21" key="1">
    <citation type="journal article" date="2014" name="Genome Biol. Evol.">
        <title>The secreted proteins of Achlya hypogyna and Thraustotheca clavata identify the ancestral oomycete secretome and reveal gene acquisitions by horizontal gene transfer.</title>
        <authorList>
            <person name="Misner I."/>
            <person name="Blouin N."/>
            <person name="Leonard G."/>
            <person name="Richards T.A."/>
            <person name="Lane C.E."/>
        </authorList>
    </citation>
    <scope>NUCLEOTIDE SEQUENCE [LARGE SCALE GENOMIC DNA]</scope>
    <source>
        <strain evidence="20 21">ATCC 48635</strain>
    </source>
</reference>
<evidence type="ECO:0000256" key="13">
    <source>
        <dbReference type="ARBA" id="ARBA00022918"/>
    </source>
</evidence>
<feature type="compositionally biased region" description="Polar residues" evidence="18">
    <location>
        <begin position="132"/>
        <end position="155"/>
    </location>
</feature>
<keyword evidence="11" id="KW-0460">Magnesium</keyword>
<dbReference type="GO" id="GO:0004519">
    <property type="term" value="F:endonuclease activity"/>
    <property type="evidence" value="ECO:0007669"/>
    <property type="project" value="UniProtKB-KW"/>
</dbReference>
<keyword evidence="5" id="KW-0479">Metal-binding</keyword>
<dbReference type="InterPro" id="IPR012337">
    <property type="entry name" value="RNaseH-like_sf"/>
</dbReference>
<dbReference type="Gene3D" id="3.30.420.10">
    <property type="entry name" value="Ribonuclease H-like superfamily/Ribonuclease H"/>
    <property type="match status" value="1"/>
</dbReference>
<dbReference type="InterPro" id="IPR043502">
    <property type="entry name" value="DNA/RNA_pol_sf"/>
</dbReference>
<dbReference type="Pfam" id="PF07727">
    <property type="entry name" value="RVT_2"/>
    <property type="match status" value="1"/>
</dbReference>
<evidence type="ECO:0000256" key="7">
    <source>
        <dbReference type="ARBA" id="ARBA00022750"/>
    </source>
</evidence>
<feature type="region of interest" description="Disordered" evidence="18">
    <location>
        <begin position="367"/>
        <end position="389"/>
    </location>
</feature>
<dbReference type="GO" id="GO:0004190">
    <property type="term" value="F:aspartic-type endopeptidase activity"/>
    <property type="evidence" value="ECO:0007669"/>
    <property type="project" value="UniProtKB-KW"/>
</dbReference>